<gene>
    <name evidence="2" type="ORF">Catovirus_1_1096</name>
</gene>
<dbReference type="GO" id="GO:0000209">
    <property type="term" value="P:protein polyubiquitination"/>
    <property type="evidence" value="ECO:0007669"/>
    <property type="project" value="TreeGrafter"/>
</dbReference>
<dbReference type="EMBL" id="KY684083">
    <property type="protein sequence ID" value="ARF09046.1"/>
    <property type="molecule type" value="Genomic_DNA"/>
</dbReference>
<dbReference type="Gene3D" id="3.30.40.10">
    <property type="entry name" value="Zinc/RING finger domain, C3HC4 (zinc finger)"/>
    <property type="match status" value="1"/>
</dbReference>
<organism evidence="2">
    <name type="scientific">Catovirus CTV1</name>
    <dbReference type="NCBI Taxonomy" id="1977631"/>
    <lineage>
        <taxon>Viruses</taxon>
        <taxon>Varidnaviria</taxon>
        <taxon>Bamfordvirae</taxon>
        <taxon>Nucleocytoviricota</taxon>
        <taxon>Megaviricetes</taxon>
        <taxon>Imitervirales</taxon>
        <taxon>Mimiviridae</taxon>
        <taxon>Klosneuvirinae</taxon>
        <taxon>Catovirus</taxon>
    </lineage>
</organism>
<dbReference type="Pfam" id="PF04564">
    <property type="entry name" value="U-box"/>
    <property type="match status" value="1"/>
</dbReference>
<dbReference type="InterPro" id="IPR045132">
    <property type="entry name" value="UBE4"/>
</dbReference>
<sequence length="732" mass="86506">MESNVLSEIFDLNEFDEEDVKSSYDVLILNKILEENDKVNYLINCYKKSQKFDISYQDLSKSFFLTFITGKIDSDHIDIFDQWILKNKFDLWDFILTKDNYSEIYYRIIKLYNANDYDDVIYHNIKKIISDELFCDVLKITNYNNGNDEQKNGPLSWFNKIPFDPDMIMLTNIINTLSPNKLNHLLNRFYYIFDLNKSFSFSEFSRINANKNCSIDYIFMIFRLLLNLLLQNANNELKYTKDFPRNNFKLHTSDSLITKIFVLTCKAFNLCYNYQLMLFENYRYNEAKLQKKFNGIKNFGKNPSYAQSLVAKLEETNKVLNHLKNIFENPKYKKDIQSFIEFYIDKNIVVENNFLDYLILTFYKKIILLNDYEISDKIENYYLDLISKSDVNSCIRFNCMEIILQTIGAHGFRDKHNPILTNTLKYLSEVDFYSYVPPTSSHRHLISIMSNLSKLCVLVNKNSFSKNDYDIIHKGLHKISSKIMDFLEIINQIVQEINSKPSLLLKPLVLVQNYGNLINNTMIKINIMMSVVANMLELIIVDTDKLRIELIIPINTLVIQILKFYSLGSNPIYTVFGKNMEALDTMALSFLLINVIKENNLFKREIYEYLDLVKEVLQRVKLNEIIKNSLNNYFANFGKLDDYIDVKLLPEEFTDPILCTQIRDPIMIPHVDLIFDKSSILSQLYRENINPYTREPLTLDEIEKYNKLPNIVEKINEFNNKFQLWKKNNINN</sequence>
<dbReference type="GO" id="GO:0000151">
    <property type="term" value="C:ubiquitin ligase complex"/>
    <property type="evidence" value="ECO:0007669"/>
    <property type="project" value="InterPro"/>
</dbReference>
<dbReference type="PANTHER" id="PTHR13931">
    <property type="entry name" value="UBIQUITINATION FACTOR E4"/>
    <property type="match status" value="1"/>
</dbReference>
<evidence type="ECO:0000313" key="2">
    <source>
        <dbReference type="EMBL" id="ARF09046.1"/>
    </source>
</evidence>
<proteinExistence type="predicted"/>
<reference evidence="2" key="1">
    <citation type="journal article" date="2017" name="Science">
        <title>Giant viruses with an expanded complement of translation system components.</title>
        <authorList>
            <person name="Schulz F."/>
            <person name="Yutin N."/>
            <person name="Ivanova N.N."/>
            <person name="Ortega D.R."/>
            <person name="Lee T.K."/>
            <person name="Vierheilig J."/>
            <person name="Daims H."/>
            <person name="Horn M."/>
            <person name="Wagner M."/>
            <person name="Jensen G.J."/>
            <person name="Kyrpides N.C."/>
            <person name="Koonin E.V."/>
            <person name="Woyke T."/>
        </authorList>
    </citation>
    <scope>NUCLEOTIDE SEQUENCE</scope>
    <source>
        <strain evidence="2">CTV1</strain>
    </source>
</reference>
<dbReference type="InterPro" id="IPR013083">
    <property type="entry name" value="Znf_RING/FYVE/PHD"/>
</dbReference>
<feature type="domain" description="U-box" evidence="1">
    <location>
        <begin position="650"/>
        <end position="709"/>
    </location>
</feature>
<dbReference type="GO" id="GO:0034450">
    <property type="term" value="F:ubiquitin-ubiquitin ligase activity"/>
    <property type="evidence" value="ECO:0007669"/>
    <property type="project" value="InterPro"/>
</dbReference>
<protein>
    <submittedName>
        <fullName evidence="2">U-box domain protein</fullName>
    </submittedName>
</protein>
<dbReference type="InterPro" id="IPR003613">
    <property type="entry name" value="Ubox_domain"/>
</dbReference>
<dbReference type="PANTHER" id="PTHR13931:SF2">
    <property type="entry name" value="UBIQUITIN CONJUGATION FACTOR E4 B"/>
    <property type="match status" value="1"/>
</dbReference>
<name>A0A1V0SBH5_9VIRU</name>
<dbReference type="GO" id="GO:0036503">
    <property type="term" value="P:ERAD pathway"/>
    <property type="evidence" value="ECO:0007669"/>
    <property type="project" value="InterPro"/>
</dbReference>
<dbReference type="SUPFAM" id="SSF57850">
    <property type="entry name" value="RING/U-box"/>
    <property type="match status" value="1"/>
</dbReference>
<evidence type="ECO:0000259" key="1">
    <source>
        <dbReference type="Pfam" id="PF04564"/>
    </source>
</evidence>
<accession>A0A1V0SBH5</accession>